<evidence type="ECO:0000313" key="2">
    <source>
        <dbReference type="Proteomes" id="UP000481421"/>
    </source>
</evidence>
<organism evidence="1 2">
    <name type="scientific">Pseudotabrizicola algicola</name>
    <dbReference type="NCBI Taxonomy" id="2709381"/>
    <lineage>
        <taxon>Bacteria</taxon>
        <taxon>Pseudomonadati</taxon>
        <taxon>Pseudomonadota</taxon>
        <taxon>Alphaproteobacteria</taxon>
        <taxon>Rhodobacterales</taxon>
        <taxon>Paracoccaceae</taxon>
        <taxon>Pseudotabrizicola</taxon>
    </lineage>
</organism>
<proteinExistence type="predicted"/>
<comment type="caution">
    <text evidence="1">The sequence shown here is derived from an EMBL/GenBank/DDBJ whole genome shotgun (WGS) entry which is preliminary data.</text>
</comment>
<sequence length="381" mass="39742">MPDFERSGRLKLPYIMPAQAQKHITHNEAVQMLDAIVQLAVQSFDSQSPPSAPENGHVYALGAAPTGVWAQAPGHLAYWNAGGWLYLLPQEGWLAHDLATGQLRQYRGGSWQLLLQNLQGLGVGTTSDAVNRLAVASAATLFSHAGAGHQMKVNKATASDTASLLFQSGWSGRAEMGLAGNDSFSIKVSADGNTFTTALSVNPANGLLAGAAVTDTASDLTPGRLLKVGAGAGQLDPSLYRRGTVLGPVSQSGGQPTGALIERGSNANGNYMRFADGTQICTRRVQLTGISINVAMGSLFRATVGSFDFPATFATVESVGVTMMASQNASIRNNASVLKTRQGSTLGEADWVGIALWAPSSITGTAGELTHLSLNAIGTWF</sequence>
<protein>
    <submittedName>
        <fullName evidence="1">DUF2793 domain-containing protein</fullName>
    </submittedName>
</protein>
<dbReference type="RefSeq" id="WP_164613755.1">
    <property type="nucleotide sequence ID" value="NZ_JAAIKE010000005.1"/>
</dbReference>
<dbReference type="InterPro" id="IPR021251">
    <property type="entry name" value="DUF2793"/>
</dbReference>
<dbReference type="Proteomes" id="UP000481421">
    <property type="component" value="Unassembled WGS sequence"/>
</dbReference>
<keyword evidence="2" id="KW-1185">Reference proteome</keyword>
<evidence type="ECO:0000313" key="1">
    <source>
        <dbReference type="EMBL" id="NEX47748.1"/>
    </source>
</evidence>
<name>A0A6B3RSG2_9RHOB</name>
<accession>A0A6B3RSG2</accession>
<reference evidence="1 2" key="1">
    <citation type="submission" date="2020-02" db="EMBL/GenBank/DDBJ databases">
        <title>Rhodobacter algicola sp. nov., isolated from microalga culture.</title>
        <authorList>
            <person name="Park C.-Y."/>
        </authorList>
    </citation>
    <scope>NUCLEOTIDE SEQUENCE [LARGE SCALE GENOMIC DNA]</scope>
    <source>
        <strain evidence="1 2">ETT8</strain>
    </source>
</reference>
<gene>
    <name evidence="1" type="ORF">G3572_16155</name>
</gene>
<dbReference type="EMBL" id="JAAIKE010000005">
    <property type="protein sequence ID" value="NEX47748.1"/>
    <property type="molecule type" value="Genomic_DNA"/>
</dbReference>
<dbReference type="AlphaFoldDB" id="A0A6B3RSG2"/>
<dbReference type="Pfam" id="PF10983">
    <property type="entry name" value="DUF2793"/>
    <property type="match status" value="1"/>
</dbReference>